<evidence type="ECO:0000313" key="3">
    <source>
        <dbReference type="Proteomes" id="UP000236173"/>
    </source>
</evidence>
<sequence>MGWLGHLLVLSVSSAVAGWLGAHLHGDAWRVLAAMVLFATAGLSLGSLADRALLWLTRSVRRA</sequence>
<dbReference type="Proteomes" id="UP000236173">
    <property type="component" value="Unassembled WGS sequence"/>
</dbReference>
<name>A0A2H5XCD4_9BACT</name>
<protein>
    <submittedName>
        <fullName evidence="2">Uncharacterized protein</fullName>
    </submittedName>
</protein>
<comment type="caution">
    <text evidence="2">The sequence shown here is derived from an EMBL/GenBank/DDBJ whole genome shotgun (WGS) entry which is preliminary data.</text>
</comment>
<evidence type="ECO:0000313" key="2">
    <source>
        <dbReference type="EMBL" id="GBC98824.1"/>
    </source>
</evidence>
<evidence type="ECO:0000256" key="1">
    <source>
        <dbReference type="SAM" id="Phobius"/>
    </source>
</evidence>
<keyword evidence="1" id="KW-0472">Membrane</keyword>
<proteinExistence type="predicted"/>
<organism evidence="2 3">
    <name type="scientific">Candidatus Fervidibacter japonicus</name>
    <dbReference type="NCBI Taxonomy" id="2035412"/>
    <lineage>
        <taxon>Bacteria</taxon>
        <taxon>Candidatus Fervidibacterota</taxon>
        <taxon>Candidatus Fervidibacter</taxon>
    </lineage>
</organism>
<keyword evidence="1" id="KW-1133">Transmembrane helix</keyword>
<reference evidence="3" key="1">
    <citation type="submission" date="2017-09" db="EMBL/GenBank/DDBJ databases">
        <title>Metaegenomics of thermophilic ammonia-oxidizing enrichment culture.</title>
        <authorList>
            <person name="Kato S."/>
            <person name="Suzuki K."/>
        </authorList>
    </citation>
    <scope>NUCLEOTIDE SEQUENCE [LARGE SCALE GENOMIC DNA]</scope>
</reference>
<keyword evidence="1" id="KW-0812">Transmembrane</keyword>
<gene>
    <name evidence="2" type="ORF">HRbin17_01340</name>
</gene>
<accession>A0A2H5XCD4</accession>
<dbReference type="AlphaFoldDB" id="A0A2H5XCD4"/>
<feature type="transmembrane region" description="Helical" evidence="1">
    <location>
        <begin position="33"/>
        <end position="56"/>
    </location>
</feature>
<dbReference type="EMBL" id="BEHT01000016">
    <property type="protein sequence ID" value="GBC98824.1"/>
    <property type="molecule type" value="Genomic_DNA"/>
</dbReference>